<keyword evidence="5" id="KW-1185">Reference proteome</keyword>
<dbReference type="PANTHER" id="PTHR13336:SF2">
    <property type="entry name" value="OCIA DOMAIN-CONTAINING PROTEIN 2"/>
    <property type="match status" value="1"/>
</dbReference>
<feature type="region of interest" description="Disordered" evidence="1">
    <location>
        <begin position="131"/>
        <end position="151"/>
    </location>
</feature>
<keyword evidence="2" id="KW-0472">Membrane</keyword>
<feature type="transmembrane region" description="Helical" evidence="2">
    <location>
        <begin position="79"/>
        <end position="97"/>
    </location>
</feature>
<dbReference type="Bgee" id="ENSLACG00000014231">
    <property type="expression patterns" value="Expressed in pelvic fin and 6 other cell types or tissues"/>
</dbReference>
<gene>
    <name evidence="4" type="primary">OCIAD2</name>
</gene>
<evidence type="ECO:0000256" key="1">
    <source>
        <dbReference type="SAM" id="MobiDB-lite"/>
    </source>
</evidence>
<dbReference type="PANTHER" id="PTHR13336">
    <property type="entry name" value="OVARIAN CARCINOMA IMMUNOREACTIVE ANTIGEN"/>
    <property type="match status" value="1"/>
</dbReference>
<proteinExistence type="predicted"/>
<dbReference type="GeneTree" id="ENSGT00530000063690"/>
<evidence type="ECO:0000256" key="2">
    <source>
        <dbReference type="SAM" id="Phobius"/>
    </source>
</evidence>
<dbReference type="Ensembl" id="ENSLACT00000016268.1">
    <property type="protein sequence ID" value="ENSLACP00000016156.1"/>
    <property type="gene ID" value="ENSLACG00000014231.1"/>
</dbReference>
<dbReference type="Proteomes" id="UP000008672">
    <property type="component" value="Unassembled WGS sequence"/>
</dbReference>
<feature type="domain" description="OCIA" evidence="3">
    <location>
        <begin position="24"/>
        <end position="108"/>
    </location>
</feature>
<dbReference type="HOGENOM" id="CLU_109198_1_0_1"/>
<reference evidence="5" key="1">
    <citation type="submission" date="2011-08" db="EMBL/GenBank/DDBJ databases">
        <title>The draft genome of Latimeria chalumnae.</title>
        <authorList>
            <person name="Di Palma F."/>
            <person name="Alfoldi J."/>
            <person name="Johnson J."/>
            <person name="Berlin A."/>
            <person name="Gnerre S."/>
            <person name="Jaffe D."/>
            <person name="MacCallum I."/>
            <person name="Young S."/>
            <person name="Walker B.J."/>
            <person name="Lander E."/>
            <person name="Lindblad-Toh K."/>
        </authorList>
    </citation>
    <scope>NUCLEOTIDE SEQUENCE [LARGE SCALE GENOMIC DNA]</scope>
    <source>
        <strain evidence="5">Wild caught</strain>
    </source>
</reference>
<evidence type="ECO:0000259" key="3">
    <source>
        <dbReference type="Pfam" id="PF07051"/>
    </source>
</evidence>
<feature type="transmembrane region" description="Helical" evidence="2">
    <location>
        <begin position="43"/>
        <end position="67"/>
    </location>
</feature>
<dbReference type="GO" id="GO:0005743">
    <property type="term" value="C:mitochondrial inner membrane"/>
    <property type="evidence" value="ECO:0007669"/>
    <property type="project" value="TreeGrafter"/>
</dbReference>
<dbReference type="FunCoup" id="H3B2N5">
    <property type="interactions" value="460"/>
</dbReference>
<protein>
    <submittedName>
        <fullName evidence="4">OCIA domain containing 2</fullName>
    </submittedName>
</protein>
<dbReference type="InterPro" id="IPR009764">
    <property type="entry name" value="OCIA_dom"/>
</dbReference>
<reference evidence="4" key="3">
    <citation type="submission" date="2025-09" db="UniProtKB">
        <authorList>
            <consortium name="Ensembl"/>
        </authorList>
    </citation>
    <scope>IDENTIFICATION</scope>
</reference>
<name>H3B2N5_LATCH</name>
<evidence type="ECO:0000313" key="5">
    <source>
        <dbReference type="Proteomes" id="UP000008672"/>
    </source>
</evidence>
<dbReference type="InterPro" id="IPR040187">
    <property type="entry name" value="OCAD1/2"/>
</dbReference>
<dbReference type="EMBL" id="AFYH01094098">
    <property type="status" value="NOT_ANNOTATED_CDS"/>
    <property type="molecule type" value="Genomic_DNA"/>
</dbReference>
<evidence type="ECO:0000313" key="4">
    <source>
        <dbReference type="Ensembl" id="ENSLACP00000016156.1"/>
    </source>
</evidence>
<dbReference type="KEGG" id="lcm:102351240"/>
<keyword evidence="2" id="KW-1133">Transmembrane helix</keyword>
<feature type="compositionally biased region" description="Polar residues" evidence="1">
    <location>
        <begin position="142"/>
        <end position="151"/>
    </location>
</feature>
<keyword evidence="2" id="KW-0812">Transmembrane</keyword>
<dbReference type="Pfam" id="PF07051">
    <property type="entry name" value="OCIA"/>
    <property type="match status" value="1"/>
</dbReference>
<dbReference type="InParanoid" id="H3B2N5"/>
<dbReference type="CTD" id="132299"/>
<dbReference type="GeneID" id="102351240"/>
<sequence length="151" mass="16434">MATEPNQSQRAPSGHGKHHPFGSSYVLKEDVNKIIKECKEESFWYRALPLSITSMAVTQGLVYQGVLSRSQRFGSLPKVVVAGILGFVIGKISYFGVCRKKFHDMGIQPFGPGIGQGFQRGCPHVCAECRSKEGSTEDPTGCKQSDPSGNK</sequence>
<dbReference type="RefSeq" id="XP_005998626.1">
    <property type="nucleotide sequence ID" value="XM_005998564.3"/>
</dbReference>
<dbReference type="STRING" id="7897.ENSLACP00000016156"/>
<organism evidence="4 5">
    <name type="scientific">Latimeria chalumnae</name>
    <name type="common">Coelacanth</name>
    <dbReference type="NCBI Taxonomy" id="7897"/>
    <lineage>
        <taxon>Eukaryota</taxon>
        <taxon>Metazoa</taxon>
        <taxon>Chordata</taxon>
        <taxon>Craniata</taxon>
        <taxon>Vertebrata</taxon>
        <taxon>Euteleostomi</taxon>
        <taxon>Coelacanthiformes</taxon>
        <taxon>Coelacanthidae</taxon>
        <taxon>Latimeria</taxon>
    </lineage>
</organism>
<dbReference type="OMA" id="GIGPWSK"/>
<feature type="region of interest" description="Disordered" evidence="1">
    <location>
        <begin position="1"/>
        <end position="21"/>
    </location>
</feature>
<reference evidence="4" key="2">
    <citation type="submission" date="2025-08" db="UniProtKB">
        <authorList>
            <consortium name="Ensembl"/>
        </authorList>
    </citation>
    <scope>IDENTIFICATION</scope>
</reference>
<dbReference type="OrthoDB" id="10003372at2759"/>
<dbReference type="AlphaFoldDB" id="H3B2N5"/>
<dbReference type="EMBL" id="AFYH01094099">
    <property type="status" value="NOT_ANNOTATED_CDS"/>
    <property type="molecule type" value="Genomic_DNA"/>
</dbReference>
<accession>H3B2N5</accession>
<feature type="compositionally biased region" description="Polar residues" evidence="1">
    <location>
        <begin position="1"/>
        <end position="11"/>
    </location>
</feature>
<dbReference type="eggNOG" id="ENOG502S4DE">
    <property type="taxonomic scope" value="Eukaryota"/>
</dbReference>